<dbReference type="GO" id="GO:0043565">
    <property type="term" value="F:sequence-specific DNA binding"/>
    <property type="evidence" value="ECO:0007669"/>
    <property type="project" value="TreeGrafter"/>
</dbReference>
<sequence>MPNKKKNNAPKNAFYFFMVSLRPRLERQGVVLENGMQSLAEIAGPRWKELSEDEKEVYQEMARQSKANKKYQPARNDRMDCTGQYLSKRVDIVSLNEKRRKEEREDVKRRWASGRAVCDEKFFMIGFMSYYNLPDEGYLPCELGAVEYSLNGGILRRLHYFIPPGELKVGLRYAAMSTSERTHQIPIEGLAKKGDTYRKIWLELLRFVNPEQTAIFPPVYCRISETKQTEFCLQYLSKKAEMANKLKKVYELEGLVCDLHAHFTAESGSTMAISKSKATDLISSTIFDYEPNTRCDWHEKHEIKFCALGTVQRYCYCMSDFLCSVYGIPLTPSHLPERPEGAFGTAIHAPEISWSTQKERHFRDTGQSMEDNRAFASRDYYCNGGATALVSLTSTDDDDDSEYSAPQGAATGASQLYHAQVSHSQQTSSGFGIGRGRGRGRGIQPSQPLRRPNMPGAAGGATAKSQDTSWSNVASSQPPSASLSSIPAWTRIENQPPSAGRGALRAPATRPKVYAGALNPPGASQAPMPPPAWQMQVWQGGRGVASKMSALNLND</sequence>
<feature type="region of interest" description="Disordered" evidence="12">
    <location>
        <begin position="513"/>
        <end position="533"/>
    </location>
</feature>
<evidence type="ECO:0000256" key="10">
    <source>
        <dbReference type="ARBA" id="ARBA00023254"/>
    </source>
</evidence>
<evidence type="ECO:0000256" key="2">
    <source>
        <dbReference type="ARBA" id="ARBA00004496"/>
    </source>
</evidence>
<dbReference type="InterPro" id="IPR024970">
    <property type="entry name" value="Maelstrom"/>
</dbReference>
<comment type="subcellular location">
    <subcellularLocation>
        <location evidence="2">Cytoplasm</location>
    </subcellularLocation>
    <subcellularLocation>
        <location evidence="1">Nucleus</location>
    </subcellularLocation>
</comment>
<dbReference type="PROSITE" id="PS50118">
    <property type="entry name" value="HMG_BOX_2"/>
    <property type="match status" value="1"/>
</dbReference>
<dbReference type="GO" id="GO:0043186">
    <property type="term" value="C:P granule"/>
    <property type="evidence" value="ECO:0007669"/>
    <property type="project" value="TreeGrafter"/>
</dbReference>
<evidence type="ECO:0000313" key="14">
    <source>
        <dbReference type="EMBL" id="KAK2566847.1"/>
    </source>
</evidence>
<keyword evidence="6" id="KW-0221">Differentiation</keyword>
<evidence type="ECO:0000256" key="1">
    <source>
        <dbReference type="ARBA" id="ARBA00004123"/>
    </source>
</evidence>
<gene>
    <name evidence="14" type="ORF">P5673_009533</name>
</gene>
<dbReference type="InterPro" id="IPR039259">
    <property type="entry name" value="Protein_maelstrom"/>
</dbReference>
<reference evidence="14" key="2">
    <citation type="journal article" date="2023" name="Science">
        <title>Genomic signatures of disease resistance in endangered staghorn corals.</title>
        <authorList>
            <person name="Vollmer S.V."/>
            <person name="Selwyn J.D."/>
            <person name="Despard B.A."/>
            <person name="Roesel C.L."/>
        </authorList>
    </citation>
    <scope>NUCLEOTIDE SEQUENCE</scope>
    <source>
        <strain evidence="14">K2</strain>
    </source>
</reference>
<dbReference type="EMBL" id="JARQWQ010000016">
    <property type="protein sequence ID" value="KAK2566847.1"/>
    <property type="molecule type" value="Genomic_DNA"/>
</dbReference>
<dbReference type="GO" id="GO:0005634">
    <property type="term" value="C:nucleus"/>
    <property type="evidence" value="ECO:0007669"/>
    <property type="project" value="UniProtKB-SubCell"/>
</dbReference>
<dbReference type="SMART" id="SM00398">
    <property type="entry name" value="HMG"/>
    <property type="match status" value="1"/>
</dbReference>
<dbReference type="Gene3D" id="1.10.30.10">
    <property type="entry name" value="High mobility group box domain"/>
    <property type="match status" value="1"/>
</dbReference>
<keyword evidence="9 11" id="KW-0539">Nucleus</keyword>
<dbReference type="GO" id="GO:0034587">
    <property type="term" value="P:piRNA processing"/>
    <property type="evidence" value="ECO:0007669"/>
    <property type="project" value="TreeGrafter"/>
</dbReference>
<dbReference type="PANTHER" id="PTHR21358">
    <property type="entry name" value="PROTEIN MAELSTROM HOMOLOG"/>
    <property type="match status" value="1"/>
</dbReference>
<feature type="DNA-binding region" description="HMG box" evidence="11">
    <location>
        <begin position="7"/>
        <end position="79"/>
    </location>
</feature>
<name>A0AAD9QT09_ACRCE</name>
<evidence type="ECO:0000256" key="3">
    <source>
        <dbReference type="ARBA" id="ARBA00007057"/>
    </source>
</evidence>
<comment type="similarity">
    <text evidence="3">Belongs to the maelstrom family.</text>
</comment>
<dbReference type="GO" id="GO:0007283">
    <property type="term" value="P:spermatogenesis"/>
    <property type="evidence" value="ECO:0007669"/>
    <property type="project" value="TreeGrafter"/>
</dbReference>
<feature type="compositionally biased region" description="Low complexity" evidence="12">
    <location>
        <begin position="474"/>
        <end position="486"/>
    </location>
</feature>
<keyword evidence="5" id="KW-0963">Cytoplasm</keyword>
<keyword evidence="7 11" id="KW-0238">DNA-binding</keyword>
<accession>A0AAD9QT09</accession>
<evidence type="ECO:0000256" key="8">
    <source>
        <dbReference type="ARBA" id="ARBA00023158"/>
    </source>
</evidence>
<evidence type="ECO:0000256" key="5">
    <source>
        <dbReference type="ARBA" id="ARBA00022490"/>
    </source>
</evidence>
<evidence type="ECO:0000259" key="13">
    <source>
        <dbReference type="PROSITE" id="PS50118"/>
    </source>
</evidence>
<evidence type="ECO:0000256" key="11">
    <source>
        <dbReference type="PROSITE-ProRule" id="PRU00267"/>
    </source>
</evidence>
<evidence type="ECO:0000256" key="9">
    <source>
        <dbReference type="ARBA" id="ARBA00023242"/>
    </source>
</evidence>
<keyword evidence="8" id="KW-0943">RNA-mediated gene silencing</keyword>
<keyword evidence="15" id="KW-1185">Reference proteome</keyword>
<dbReference type="Proteomes" id="UP001249851">
    <property type="component" value="Unassembled WGS sequence"/>
</dbReference>
<feature type="compositionally biased region" description="Polar residues" evidence="12">
    <location>
        <begin position="421"/>
        <end position="430"/>
    </location>
</feature>
<dbReference type="InterPro" id="IPR036910">
    <property type="entry name" value="HMG_box_dom_sf"/>
</dbReference>
<feature type="region of interest" description="Disordered" evidence="12">
    <location>
        <begin position="415"/>
        <end position="486"/>
    </location>
</feature>
<dbReference type="SUPFAM" id="SSF47095">
    <property type="entry name" value="HMG-box"/>
    <property type="match status" value="1"/>
</dbReference>
<comment type="caution">
    <text evidence="14">The sequence shown here is derived from an EMBL/GenBank/DDBJ whole genome shotgun (WGS) entry which is preliminary data.</text>
</comment>
<feature type="compositionally biased region" description="Polar residues" evidence="12">
    <location>
        <begin position="463"/>
        <end position="473"/>
    </location>
</feature>
<proteinExistence type="inferred from homology"/>
<dbReference type="GO" id="GO:0060964">
    <property type="term" value="P:regulation of miRNA-mediated gene silencing"/>
    <property type="evidence" value="ECO:0007669"/>
    <property type="project" value="InterPro"/>
</dbReference>
<dbReference type="Pfam" id="PF09011">
    <property type="entry name" value="HMG_box_2"/>
    <property type="match status" value="1"/>
</dbReference>
<evidence type="ECO:0000256" key="7">
    <source>
        <dbReference type="ARBA" id="ARBA00023125"/>
    </source>
</evidence>
<evidence type="ECO:0000256" key="6">
    <source>
        <dbReference type="ARBA" id="ARBA00022782"/>
    </source>
</evidence>
<organism evidence="14 15">
    <name type="scientific">Acropora cervicornis</name>
    <name type="common">Staghorn coral</name>
    <dbReference type="NCBI Taxonomy" id="6130"/>
    <lineage>
        <taxon>Eukaryota</taxon>
        <taxon>Metazoa</taxon>
        <taxon>Cnidaria</taxon>
        <taxon>Anthozoa</taxon>
        <taxon>Hexacorallia</taxon>
        <taxon>Scleractinia</taxon>
        <taxon>Astrocoeniina</taxon>
        <taxon>Acroporidae</taxon>
        <taxon>Acropora</taxon>
    </lineage>
</organism>
<dbReference type="InterPro" id="IPR009071">
    <property type="entry name" value="HMG_box_dom"/>
</dbReference>
<evidence type="ECO:0000256" key="4">
    <source>
        <dbReference type="ARBA" id="ARBA00022473"/>
    </source>
</evidence>
<reference evidence="14" key="1">
    <citation type="journal article" date="2023" name="G3 (Bethesda)">
        <title>Whole genome assembly and annotation of the endangered Caribbean coral Acropora cervicornis.</title>
        <authorList>
            <person name="Selwyn J.D."/>
            <person name="Vollmer S.V."/>
        </authorList>
    </citation>
    <scope>NUCLEOTIDE SEQUENCE</scope>
    <source>
        <strain evidence="14">K2</strain>
    </source>
</reference>
<dbReference type="Pfam" id="PF13017">
    <property type="entry name" value="Maelstrom"/>
    <property type="match status" value="1"/>
</dbReference>
<evidence type="ECO:0000256" key="12">
    <source>
        <dbReference type="SAM" id="MobiDB-lite"/>
    </source>
</evidence>
<keyword evidence="10" id="KW-0469">Meiosis</keyword>
<dbReference type="PANTHER" id="PTHR21358:SF4">
    <property type="entry name" value="PROTEIN MAELSTROM HOMOLOG"/>
    <property type="match status" value="1"/>
</dbReference>
<dbReference type="GO" id="GO:0045892">
    <property type="term" value="P:negative regulation of DNA-templated transcription"/>
    <property type="evidence" value="ECO:0007669"/>
    <property type="project" value="TreeGrafter"/>
</dbReference>
<evidence type="ECO:0000313" key="15">
    <source>
        <dbReference type="Proteomes" id="UP001249851"/>
    </source>
</evidence>
<dbReference type="AlphaFoldDB" id="A0AAD9QT09"/>
<keyword evidence="4" id="KW-0217">Developmental protein</keyword>
<dbReference type="GO" id="GO:0007140">
    <property type="term" value="P:male meiotic nuclear division"/>
    <property type="evidence" value="ECO:0007669"/>
    <property type="project" value="TreeGrafter"/>
</dbReference>
<dbReference type="CDD" id="cd21992">
    <property type="entry name" value="HMG-box_MAEL"/>
    <property type="match status" value="1"/>
</dbReference>
<protein>
    <submittedName>
        <fullName evidence="14">Protein maelstrom-like protein</fullName>
    </submittedName>
</protein>
<feature type="domain" description="HMG box" evidence="13">
    <location>
        <begin position="7"/>
        <end position="79"/>
    </location>
</feature>
<dbReference type="GO" id="GO:0030154">
    <property type="term" value="P:cell differentiation"/>
    <property type="evidence" value="ECO:0007669"/>
    <property type="project" value="UniProtKB-KW"/>
</dbReference>